<name>A0A6U3SGY8_9STRA</name>
<dbReference type="Pfam" id="PF00856">
    <property type="entry name" value="SET"/>
    <property type="match status" value="1"/>
</dbReference>
<dbReference type="EMBL" id="HBGN01017166">
    <property type="protein sequence ID" value="CAD9329921.1"/>
    <property type="molecule type" value="Transcribed_RNA"/>
</dbReference>
<reference evidence="2" key="1">
    <citation type="submission" date="2021-01" db="EMBL/GenBank/DDBJ databases">
        <authorList>
            <person name="Corre E."/>
            <person name="Pelletier E."/>
            <person name="Niang G."/>
            <person name="Scheremetjew M."/>
            <person name="Finn R."/>
            <person name="Kale V."/>
            <person name="Holt S."/>
            <person name="Cochrane G."/>
            <person name="Meng A."/>
            <person name="Brown T."/>
            <person name="Cohen L."/>
        </authorList>
    </citation>
    <scope>NUCLEOTIDE SEQUENCE</scope>
    <source>
        <strain evidence="2">Pop2</strain>
    </source>
</reference>
<dbReference type="InterPro" id="IPR046341">
    <property type="entry name" value="SET_dom_sf"/>
</dbReference>
<dbReference type="PROSITE" id="PS50280">
    <property type="entry name" value="SET"/>
    <property type="match status" value="1"/>
</dbReference>
<protein>
    <recommendedName>
        <fullName evidence="1">SET domain-containing protein</fullName>
    </recommendedName>
</protein>
<dbReference type="PANTHER" id="PTHR13271">
    <property type="entry name" value="UNCHARACTERIZED PUTATIVE METHYLTRANSFERASE"/>
    <property type="match status" value="1"/>
</dbReference>
<accession>A0A6U3SGY8</accession>
<dbReference type="Gene3D" id="3.90.1410.10">
    <property type="entry name" value="set domain protein methyltransferase, domain 1"/>
    <property type="match status" value="1"/>
</dbReference>
<proteinExistence type="predicted"/>
<evidence type="ECO:0000313" key="2">
    <source>
        <dbReference type="EMBL" id="CAD9329921.1"/>
    </source>
</evidence>
<dbReference type="CDD" id="cd10527">
    <property type="entry name" value="SET_LSMT"/>
    <property type="match status" value="1"/>
</dbReference>
<evidence type="ECO:0000259" key="1">
    <source>
        <dbReference type="PROSITE" id="PS50280"/>
    </source>
</evidence>
<dbReference type="InterPro" id="IPR050600">
    <property type="entry name" value="SETD3_SETD6_MTase"/>
</dbReference>
<dbReference type="SUPFAM" id="SSF82199">
    <property type="entry name" value="SET domain"/>
    <property type="match status" value="1"/>
</dbReference>
<dbReference type="AlphaFoldDB" id="A0A6U3SGY8"/>
<dbReference type="InterPro" id="IPR001214">
    <property type="entry name" value="SET_dom"/>
</dbReference>
<organism evidence="2">
    <name type="scientific">Ditylum brightwellii</name>
    <dbReference type="NCBI Taxonomy" id="49249"/>
    <lineage>
        <taxon>Eukaryota</taxon>
        <taxon>Sar</taxon>
        <taxon>Stramenopiles</taxon>
        <taxon>Ochrophyta</taxon>
        <taxon>Bacillariophyta</taxon>
        <taxon>Mediophyceae</taxon>
        <taxon>Lithodesmiophycidae</taxon>
        <taxon>Lithodesmiales</taxon>
        <taxon>Lithodesmiaceae</taxon>
        <taxon>Ditylum</taxon>
    </lineage>
</organism>
<dbReference type="PANTHER" id="PTHR13271:SF137">
    <property type="entry name" value="SET DOMAIN-CONTAINING PROTEIN"/>
    <property type="match status" value="1"/>
</dbReference>
<feature type="domain" description="SET" evidence="1">
    <location>
        <begin position="142"/>
        <end position="405"/>
    </location>
</feature>
<sequence>MCSYMHINEAAEKKRTKNTYSMSCKESIMTVTTFIRHFCAAVLLLVSITSYPNYYSCGFLHLQPSYHTCRHNVFHHCKRRRSHHHYHHVDNVRTAFKLCSSSFVSSEREHRQEGEDNDDNERDYAGEELLDWMEDSETSFVGPVEVKESTVGYGLGLFVTEDIDADKILLEIPRKKCVALDNHDDDEDENYFLSLDPFPYDNDDDAVNYQRGKLAGKLSFEYLQVMMHDQLLSKETTTTMTTVPKHDNEISSSDFEPYLRLLPFSNCNEETWHVLHWSNEEVETLFEGSIAYREVCSIRHEVDKAIHILQPHVRSKLDSILDNSNLVISNDEIDNAIKSSFVSILSRSFEDDETNGSKCIPVLDMCNHSSNGGNIMHGTDSLDGTVVVYTKTELKAGMELRYSYDDDGHGVATEESGENIKYDNDLMDGEKLKPYQFFILYGFIPNVMTDVRELLRTKSPLFFPS</sequence>
<dbReference type="GO" id="GO:0016279">
    <property type="term" value="F:protein-lysine N-methyltransferase activity"/>
    <property type="evidence" value="ECO:0007669"/>
    <property type="project" value="TreeGrafter"/>
</dbReference>
<gene>
    <name evidence="2" type="ORF">DBRI1063_LOCUS11018</name>
</gene>